<accession>A0A9C7EYR5</accession>
<reference evidence="1" key="1">
    <citation type="submission" date="2022-10" db="EMBL/GenBank/DDBJ databases">
        <title>Genome sequences of endogenous nimaviruses in decapod crustaceans.</title>
        <authorList>
            <person name="Kawato S."/>
            <person name="Nozaki R."/>
            <person name="Kondo H."/>
            <person name="Hirono I."/>
        </authorList>
    </citation>
    <scope>NUCLEOTIDE SEQUENCE</scope>
    <source>
        <strain evidence="1">Tokushima2020</strain>
    </source>
</reference>
<protein>
    <submittedName>
        <fullName evidence="1">Wsv134-like protein</fullName>
    </submittedName>
</protein>
<evidence type="ECO:0000313" key="1">
    <source>
        <dbReference type="EMBL" id="BDT62767.1"/>
    </source>
</evidence>
<proteinExistence type="predicted"/>
<name>A0A9C7EYR5_9VIRU</name>
<organism evidence="1">
    <name type="scientific">Metapenaeus joyneri majanivirus</name>
    <dbReference type="NCBI Taxonomy" id="2984280"/>
    <lineage>
        <taxon>Viruses</taxon>
        <taxon>Viruses incertae sedis</taxon>
        <taxon>Naldaviricetes</taxon>
        <taxon>Nimaviridae</taxon>
    </lineage>
</organism>
<sequence>MTVNSIGTCLLMARLYRIAKEELAKGYGTKWLNKRQKMSNYSSFQSSLNHTDIKMNNLLAKKKEKLMRRKKKRRKTMIMTMKKKKMMMKKKNMMMAKEDVVKPLLSPQKIKQNKSSIGHFLKTVSVWLGLTKNSTAMKNYNNPIIKRYVYQMKRFKNIFPTYKSSDIKILLFDKWNASIRCDKLFIRMVILGGVLRLYEPETGIIMQKVSCHNKDFVKTFDTITKTWINGCFQPFSQIEKKFKKRLDVTEITLPLTEVRQKDVVGIIEYLTGRQTSETKILSIWAKSIEKNNNNNNTANIFTISPPNVASCNWY</sequence>
<dbReference type="EMBL" id="LC738878">
    <property type="protein sequence ID" value="BDT62767.1"/>
    <property type="molecule type" value="Genomic_DNA"/>
</dbReference>